<dbReference type="EMBL" id="QUNO01000011">
    <property type="protein sequence ID" value="REH41822.1"/>
    <property type="molecule type" value="Genomic_DNA"/>
</dbReference>
<keyword evidence="2" id="KW-1185">Reference proteome</keyword>
<organism evidence="1 2">
    <name type="scientific">Kutzneria buriramensis</name>
    <dbReference type="NCBI Taxonomy" id="1045776"/>
    <lineage>
        <taxon>Bacteria</taxon>
        <taxon>Bacillati</taxon>
        <taxon>Actinomycetota</taxon>
        <taxon>Actinomycetes</taxon>
        <taxon>Pseudonocardiales</taxon>
        <taxon>Pseudonocardiaceae</taxon>
        <taxon>Kutzneria</taxon>
    </lineage>
</organism>
<dbReference type="OrthoDB" id="5185388at2"/>
<evidence type="ECO:0000313" key="1">
    <source>
        <dbReference type="EMBL" id="REH41822.1"/>
    </source>
</evidence>
<protein>
    <submittedName>
        <fullName evidence="1">Uncharacterized protein</fullName>
    </submittedName>
</protein>
<reference evidence="1 2" key="1">
    <citation type="submission" date="2018-08" db="EMBL/GenBank/DDBJ databases">
        <title>Genomic Encyclopedia of Archaeal and Bacterial Type Strains, Phase II (KMG-II): from individual species to whole genera.</title>
        <authorList>
            <person name="Goeker M."/>
        </authorList>
    </citation>
    <scope>NUCLEOTIDE SEQUENCE [LARGE SCALE GENOMIC DNA]</scope>
    <source>
        <strain evidence="1 2">DSM 45791</strain>
    </source>
</reference>
<dbReference type="RefSeq" id="WP_116177859.1">
    <property type="nucleotide sequence ID" value="NZ_CP144375.1"/>
</dbReference>
<dbReference type="AlphaFoldDB" id="A0A3E0HBN8"/>
<proteinExistence type="predicted"/>
<gene>
    <name evidence="1" type="ORF">BCF44_111125</name>
</gene>
<sequence>MNVHHLINTITELEVDEALPDGGPTGSGRWRCHAGGVFMEILNDRGISSLVAGRDFEHGYDAGVWAEALGVDQPRGSVAFFHRYFSEIDRFLSRRVGADDVLRTINAKRVKAARELVPDAGFADDRTWQQVHLVWQRSVLPTSGVAERLTASRRETVVLERVAGTTNWYVCRRAEDLPLIAARLSPGSWVGFYFEDRFRRMAFNDDAEVEILRVITDTQEAVVGVVTPGEVVLDAHVLTDSLELSEVYVELVGHDIYLGPYPDPATDGVHAITLVLPDADGVVRKHPY</sequence>
<evidence type="ECO:0000313" key="2">
    <source>
        <dbReference type="Proteomes" id="UP000256269"/>
    </source>
</evidence>
<name>A0A3E0HBN8_9PSEU</name>
<accession>A0A3E0HBN8</accession>
<comment type="caution">
    <text evidence="1">The sequence shown here is derived from an EMBL/GenBank/DDBJ whole genome shotgun (WGS) entry which is preliminary data.</text>
</comment>
<dbReference type="Proteomes" id="UP000256269">
    <property type="component" value="Unassembled WGS sequence"/>
</dbReference>